<dbReference type="PROSITE" id="PS50977">
    <property type="entry name" value="HTH_TETR_2"/>
    <property type="match status" value="1"/>
</dbReference>
<dbReference type="EMBL" id="DVNH01000030">
    <property type="protein sequence ID" value="HIU51882.1"/>
    <property type="molecule type" value="Genomic_DNA"/>
</dbReference>
<feature type="DNA-binding region" description="H-T-H motif" evidence="2">
    <location>
        <begin position="34"/>
        <end position="53"/>
    </location>
</feature>
<dbReference type="Pfam" id="PF00440">
    <property type="entry name" value="TetR_N"/>
    <property type="match status" value="1"/>
</dbReference>
<dbReference type="Gene3D" id="1.10.357.10">
    <property type="entry name" value="Tetracycline Repressor, domain 2"/>
    <property type="match status" value="1"/>
</dbReference>
<reference evidence="4" key="1">
    <citation type="submission" date="2020-10" db="EMBL/GenBank/DDBJ databases">
        <authorList>
            <person name="Gilroy R."/>
        </authorList>
    </citation>
    <scope>NUCLEOTIDE SEQUENCE</scope>
    <source>
        <strain evidence="4">CHK195-15760</strain>
    </source>
</reference>
<evidence type="ECO:0000256" key="2">
    <source>
        <dbReference type="PROSITE-ProRule" id="PRU00335"/>
    </source>
</evidence>
<dbReference type="PANTHER" id="PTHR43479">
    <property type="entry name" value="ACREF/ENVCD OPERON REPRESSOR-RELATED"/>
    <property type="match status" value="1"/>
</dbReference>
<dbReference type="AlphaFoldDB" id="A0A9D1M1G2"/>
<protein>
    <submittedName>
        <fullName evidence="4">TetR family transcriptional regulator</fullName>
    </submittedName>
</protein>
<sequence length="209" mass="25257">MPTDTFLKLPEEKKEKILLAAKHEFSRVPFERTSIKNIVEEAEIARGSFYQYFESKEDLLNYILYLHIGGMDQKLEKQLQKDNYDIFELFLFIYDYITKECMDKNNIPFFKKIFENIKTSEDTIFFKKIREIRTKNINQYFEKIDKTKLRIKDQEDFEIILKILYAVTGKAIVNHFRYNSKESARKIFEKELEFLKYGILKKESEEKTC</sequence>
<dbReference type="InterPro" id="IPR001647">
    <property type="entry name" value="HTH_TetR"/>
</dbReference>
<gene>
    <name evidence="4" type="ORF">IAB70_04605</name>
</gene>
<reference evidence="4" key="2">
    <citation type="journal article" date="2021" name="PeerJ">
        <title>Extensive microbial diversity within the chicken gut microbiome revealed by metagenomics and culture.</title>
        <authorList>
            <person name="Gilroy R."/>
            <person name="Ravi A."/>
            <person name="Getino M."/>
            <person name="Pursley I."/>
            <person name="Horton D.L."/>
            <person name="Alikhan N.F."/>
            <person name="Baker D."/>
            <person name="Gharbi K."/>
            <person name="Hall N."/>
            <person name="Watson M."/>
            <person name="Adriaenssens E.M."/>
            <person name="Foster-Nyarko E."/>
            <person name="Jarju S."/>
            <person name="Secka A."/>
            <person name="Antonio M."/>
            <person name="Oren A."/>
            <person name="Chaudhuri R.R."/>
            <person name="La Ragione R."/>
            <person name="Hildebrand F."/>
            <person name="Pallen M.J."/>
        </authorList>
    </citation>
    <scope>NUCLEOTIDE SEQUENCE</scope>
    <source>
        <strain evidence="4">CHK195-15760</strain>
    </source>
</reference>
<name>A0A9D1M1G2_9FIRM</name>
<comment type="caution">
    <text evidence="4">The sequence shown here is derived from an EMBL/GenBank/DDBJ whole genome shotgun (WGS) entry which is preliminary data.</text>
</comment>
<dbReference type="SUPFAM" id="SSF46689">
    <property type="entry name" value="Homeodomain-like"/>
    <property type="match status" value="1"/>
</dbReference>
<evidence type="ECO:0000313" key="4">
    <source>
        <dbReference type="EMBL" id="HIU51882.1"/>
    </source>
</evidence>
<evidence type="ECO:0000313" key="5">
    <source>
        <dbReference type="Proteomes" id="UP000824093"/>
    </source>
</evidence>
<evidence type="ECO:0000256" key="1">
    <source>
        <dbReference type="ARBA" id="ARBA00023125"/>
    </source>
</evidence>
<keyword evidence="1 2" id="KW-0238">DNA-binding</keyword>
<feature type="domain" description="HTH tetR-type" evidence="3">
    <location>
        <begin position="11"/>
        <end position="71"/>
    </location>
</feature>
<dbReference type="GO" id="GO:0003677">
    <property type="term" value="F:DNA binding"/>
    <property type="evidence" value="ECO:0007669"/>
    <property type="project" value="UniProtKB-UniRule"/>
</dbReference>
<proteinExistence type="predicted"/>
<evidence type="ECO:0000259" key="3">
    <source>
        <dbReference type="PROSITE" id="PS50977"/>
    </source>
</evidence>
<dbReference type="PRINTS" id="PR00455">
    <property type="entry name" value="HTHTETR"/>
</dbReference>
<dbReference type="InterPro" id="IPR009057">
    <property type="entry name" value="Homeodomain-like_sf"/>
</dbReference>
<dbReference type="Proteomes" id="UP000824093">
    <property type="component" value="Unassembled WGS sequence"/>
</dbReference>
<dbReference type="PANTHER" id="PTHR43479:SF11">
    <property type="entry name" value="ACREF_ENVCD OPERON REPRESSOR-RELATED"/>
    <property type="match status" value="1"/>
</dbReference>
<dbReference type="Pfam" id="PF17924">
    <property type="entry name" value="TetR_C_19"/>
    <property type="match status" value="1"/>
</dbReference>
<dbReference type="InterPro" id="IPR050624">
    <property type="entry name" value="HTH-type_Tx_Regulator"/>
</dbReference>
<organism evidence="4 5">
    <name type="scientific">Candidatus Merdicola faecigallinarum</name>
    <dbReference type="NCBI Taxonomy" id="2840862"/>
    <lineage>
        <taxon>Bacteria</taxon>
        <taxon>Bacillati</taxon>
        <taxon>Bacillota</taxon>
        <taxon>Clostridia</taxon>
        <taxon>Candidatus Merdicola</taxon>
    </lineage>
</organism>
<accession>A0A9D1M1G2</accession>